<protein>
    <submittedName>
        <fullName evidence="4">Glutamyl/glutaminyl-tRNA synthetase, class Ic</fullName>
        <ecNumber evidence="4">6.1.1.17</ecNumber>
    </submittedName>
</protein>
<dbReference type="InterPro" id="IPR020056">
    <property type="entry name" value="Rbsml_bL25/Gln-tRNA_synth_N"/>
</dbReference>
<dbReference type="AlphaFoldDB" id="T1B3I4"/>
<dbReference type="EMBL" id="AUZX01010520">
    <property type="protein sequence ID" value="EQD47399.1"/>
    <property type="molecule type" value="Genomic_DNA"/>
</dbReference>
<reference evidence="4" key="1">
    <citation type="submission" date="2013-08" db="EMBL/GenBank/DDBJ databases">
        <authorList>
            <person name="Mendez C."/>
            <person name="Richter M."/>
            <person name="Ferrer M."/>
            <person name="Sanchez J."/>
        </authorList>
    </citation>
    <scope>NUCLEOTIDE SEQUENCE</scope>
</reference>
<dbReference type="GO" id="GO:0043604">
    <property type="term" value="P:amide biosynthetic process"/>
    <property type="evidence" value="ECO:0007669"/>
    <property type="project" value="TreeGrafter"/>
</dbReference>
<dbReference type="GO" id="GO:0004818">
    <property type="term" value="F:glutamate-tRNA ligase activity"/>
    <property type="evidence" value="ECO:0007669"/>
    <property type="project" value="UniProtKB-EC"/>
</dbReference>
<dbReference type="Pfam" id="PF03950">
    <property type="entry name" value="tRNA-synt_1c_C"/>
    <property type="match status" value="1"/>
</dbReference>
<dbReference type="PANTHER" id="PTHR43097:SF5">
    <property type="entry name" value="GLUTAMATE--TRNA LIGASE"/>
    <property type="match status" value="1"/>
</dbReference>
<sequence>KHLFFVSDPIKVTIRGAFPADIKIKLHPSNDLGFREYSVDGTFYIAKEDEQNITPGDIVRLKDLMDIKIISKDGELVIAEKSEGSSKNNAIQWVPGSSHTECTVLIPENPVNDKDEFNPNSLRIVKGFAEGYVNKLKEHEIIQFERFGYCILEQKGTDGIHIHFKVNVVRIR</sequence>
<dbReference type="GO" id="GO:0006418">
    <property type="term" value="P:tRNA aminoacylation for protein translation"/>
    <property type="evidence" value="ECO:0007669"/>
    <property type="project" value="InterPro"/>
</dbReference>
<name>T1B3I4_9ZZZZ</name>
<keyword evidence="4" id="KW-0436">Ligase</keyword>
<organism evidence="4">
    <name type="scientific">mine drainage metagenome</name>
    <dbReference type="NCBI Taxonomy" id="410659"/>
    <lineage>
        <taxon>unclassified sequences</taxon>
        <taxon>metagenomes</taxon>
        <taxon>ecological metagenomes</taxon>
    </lineage>
</organism>
<dbReference type="InterPro" id="IPR049437">
    <property type="entry name" value="tRNA-synt_1c_C2"/>
</dbReference>
<dbReference type="SUPFAM" id="SSF50715">
    <property type="entry name" value="Ribosomal protein L25-like"/>
    <property type="match status" value="1"/>
</dbReference>
<feature type="domain" description="tRNA synthetases class I (E and Q) anti-codon binding" evidence="3">
    <location>
        <begin position="91"/>
        <end position="152"/>
    </location>
</feature>
<evidence type="ECO:0000259" key="3">
    <source>
        <dbReference type="Pfam" id="PF20974"/>
    </source>
</evidence>
<dbReference type="InterPro" id="IPR020059">
    <property type="entry name" value="Glu/Gln-tRNA-synth_Ib_codon-bd"/>
</dbReference>
<dbReference type="GO" id="GO:0005829">
    <property type="term" value="C:cytosol"/>
    <property type="evidence" value="ECO:0007669"/>
    <property type="project" value="TreeGrafter"/>
</dbReference>
<dbReference type="Gene3D" id="2.40.240.100">
    <property type="match status" value="1"/>
</dbReference>
<keyword evidence="4" id="KW-0030">Aminoacyl-tRNA synthetase</keyword>
<feature type="non-terminal residue" evidence="4">
    <location>
        <position position="1"/>
    </location>
</feature>
<keyword evidence="1" id="KW-0648">Protein biosynthesis</keyword>
<reference evidence="4" key="2">
    <citation type="journal article" date="2014" name="ISME J.">
        <title>Microbial stratification in low pH oxic and suboxic macroscopic growths along an acid mine drainage.</title>
        <authorList>
            <person name="Mendez-Garcia C."/>
            <person name="Mesa V."/>
            <person name="Sprenger R.R."/>
            <person name="Richter M."/>
            <person name="Diez M.S."/>
            <person name="Solano J."/>
            <person name="Bargiela R."/>
            <person name="Golyshina O.V."/>
            <person name="Manteca A."/>
            <person name="Ramos J.L."/>
            <person name="Gallego J.R."/>
            <person name="Llorente I."/>
            <person name="Martins Dos Santos V.A."/>
            <person name="Jensen O.N."/>
            <person name="Pelaez A.I."/>
            <person name="Sanchez J."/>
            <person name="Ferrer M."/>
        </authorList>
    </citation>
    <scope>NUCLEOTIDE SEQUENCE</scope>
</reference>
<feature type="domain" description="Glutamyl/glutaminyl-tRNA synthetase class Ib anti-codon binding" evidence="2">
    <location>
        <begin position="4"/>
        <end position="73"/>
    </location>
</feature>
<dbReference type="PANTHER" id="PTHR43097">
    <property type="entry name" value="GLUTAMINE-TRNA LIGASE"/>
    <property type="match status" value="1"/>
</dbReference>
<dbReference type="EC" id="6.1.1.17" evidence="4"/>
<gene>
    <name evidence="4" type="ORF">B1A_14333</name>
</gene>
<feature type="non-terminal residue" evidence="4">
    <location>
        <position position="172"/>
    </location>
</feature>
<dbReference type="GO" id="GO:0005524">
    <property type="term" value="F:ATP binding"/>
    <property type="evidence" value="ECO:0007669"/>
    <property type="project" value="InterPro"/>
</dbReference>
<dbReference type="InterPro" id="IPR050132">
    <property type="entry name" value="Gln/Glu-tRNA_Ligase"/>
</dbReference>
<evidence type="ECO:0000313" key="4">
    <source>
        <dbReference type="EMBL" id="EQD47399.1"/>
    </source>
</evidence>
<evidence type="ECO:0000259" key="2">
    <source>
        <dbReference type="Pfam" id="PF03950"/>
    </source>
</evidence>
<accession>T1B3I4</accession>
<dbReference type="Pfam" id="PF20974">
    <property type="entry name" value="tRNA-synt_1c_C2"/>
    <property type="match status" value="1"/>
</dbReference>
<proteinExistence type="predicted"/>
<comment type="caution">
    <text evidence="4">The sequence shown here is derived from an EMBL/GenBank/DDBJ whole genome shotgun (WGS) entry which is preliminary data.</text>
</comment>
<dbReference type="Gene3D" id="2.40.240.10">
    <property type="entry name" value="Ribosomal Protein L25, Chain P"/>
    <property type="match status" value="1"/>
</dbReference>
<evidence type="ECO:0000256" key="1">
    <source>
        <dbReference type="ARBA" id="ARBA00022917"/>
    </source>
</evidence>
<dbReference type="InterPro" id="IPR011035">
    <property type="entry name" value="Ribosomal_bL25/Gln-tRNA_synth"/>
</dbReference>